<accession>A0A7C9TGW5</accession>
<keyword evidence="4" id="KW-1185">Reference proteome</keyword>
<dbReference type="InterPro" id="IPR011050">
    <property type="entry name" value="Pectin_lyase_fold/virulence"/>
</dbReference>
<dbReference type="Gene3D" id="2.160.20.10">
    <property type="entry name" value="Single-stranded right-handed beta-helix, Pectin lyase-like"/>
    <property type="match status" value="1"/>
</dbReference>
<evidence type="ECO:0008006" key="5">
    <source>
        <dbReference type="Google" id="ProtNLM"/>
    </source>
</evidence>
<evidence type="ECO:0000313" key="3">
    <source>
        <dbReference type="EMBL" id="NDY89938.1"/>
    </source>
</evidence>
<gene>
    <name evidence="3" type="ORF">G3A44_01880</name>
</gene>
<dbReference type="Proteomes" id="UP000484255">
    <property type="component" value="Unassembled WGS sequence"/>
</dbReference>
<sequence length="530" mass="57523">MPLNCLPWGRPAAHAAALLLLTLCARLAWSLPAASDPPLAVPELADLGPCEPSGRGRDYPVGTAPGQLSRLQDVPWERLRAGDTVRIHWRPEPWAGKLLLMAQGRQDAPVRLCGVPGPQGQRPVVTGQGARTRRALGPHYGGNEYARVIHESRAVLTLKSSARGAWTEVPTWLVVDGLALRGAHPRHHFVDSQGVRRPFEAFGACVWVERGHHVRLENNDISDCTHAVFSRSTDDGDFAVTRDLWLRRNHLHGNGVAGDEKVHTTYLQSVGVVVEFNHYGPLRDGALGNALKDRSVGTVVRYNRIEGGAHSLDLVEAEDYPATALADPAYRQAFVYGNQILKDGRTGSAIHYGGDHYGSAPGAAWGEPLFRQGTLHFFHNSVRLTGGDGTLLQLSTTLEQAELWNNIIHFEPATPHMRLRASSEVAPPWVAGGVVRLGAHWLSAGWVDSDPWHPVPGQLSLQATPVLGETLPLRPDSWRPLADGGAVDAGQRGAPAAAQGHPVRWQLDAQGRPERRRLRGGAPDLGAVER</sequence>
<dbReference type="SUPFAM" id="SSF51126">
    <property type="entry name" value="Pectin lyase-like"/>
    <property type="match status" value="1"/>
</dbReference>
<dbReference type="InterPro" id="IPR012334">
    <property type="entry name" value="Pectin_lyas_fold"/>
</dbReference>
<feature type="chain" id="PRO_5028853283" description="Right-handed parallel beta-helix repeat-containing protein" evidence="2">
    <location>
        <begin position="36"/>
        <end position="530"/>
    </location>
</feature>
<name>A0A7C9TGW5_9BURK</name>
<feature type="signal peptide" evidence="2">
    <location>
        <begin position="1"/>
        <end position="35"/>
    </location>
</feature>
<reference evidence="3 4" key="1">
    <citation type="submission" date="2020-02" db="EMBL/GenBank/DDBJ databases">
        <title>Ideonella bacterium strain TBM-1.</title>
        <authorList>
            <person name="Chen W.-M."/>
        </authorList>
    </citation>
    <scope>NUCLEOTIDE SEQUENCE [LARGE SCALE GENOMIC DNA]</scope>
    <source>
        <strain evidence="3 4">TBM-1</strain>
    </source>
</reference>
<dbReference type="AlphaFoldDB" id="A0A7C9TGW5"/>
<comment type="caution">
    <text evidence="3">The sequence shown here is derived from an EMBL/GenBank/DDBJ whole genome shotgun (WGS) entry which is preliminary data.</text>
</comment>
<dbReference type="RefSeq" id="WP_163455777.1">
    <property type="nucleotide sequence ID" value="NZ_JAAGOH010000001.1"/>
</dbReference>
<protein>
    <recommendedName>
        <fullName evidence="5">Right-handed parallel beta-helix repeat-containing protein</fullName>
    </recommendedName>
</protein>
<keyword evidence="2" id="KW-0732">Signal</keyword>
<evidence type="ECO:0000256" key="2">
    <source>
        <dbReference type="SAM" id="SignalP"/>
    </source>
</evidence>
<feature type="region of interest" description="Disordered" evidence="1">
    <location>
        <begin position="472"/>
        <end position="530"/>
    </location>
</feature>
<feature type="compositionally biased region" description="Low complexity" evidence="1">
    <location>
        <begin position="486"/>
        <end position="500"/>
    </location>
</feature>
<evidence type="ECO:0000313" key="4">
    <source>
        <dbReference type="Proteomes" id="UP000484255"/>
    </source>
</evidence>
<proteinExistence type="predicted"/>
<organism evidence="3 4">
    <name type="scientific">Ideonella livida</name>
    <dbReference type="NCBI Taxonomy" id="2707176"/>
    <lineage>
        <taxon>Bacteria</taxon>
        <taxon>Pseudomonadati</taxon>
        <taxon>Pseudomonadota</taxon>
        <taxon>Betaproteobacteria</taxon>
        <taxon>Burkholderiales</taxon>
        <taxon>Sphaerotilaceae</taxon>
        <taxon>Ideonella</taxon>
    </lineage>
</organism>
<dbReference type="EMBL" id="JAAGOH010000001">
    <property type="protein sequence ID" value="NDY89938.1"/>
    <property type="molecule type" value="Genomic_DNA"/>
</dbReference>
<evidence type="ECO:0000256" key="1">
    <source>
        <dbReference type="SAM" id="MobiDB-lite"/>
    </source>
</evidence>